<dbReference type="PANTHER" id="PTHR30055">
    <property type="entry name" value="HTH-TYPE TRANSCRIPTIONAL REGULATOR RUTR"/>
    <property type="match status" value="1"/>
</dbReference>
<evidence type="ECO:0000256" key="1">
    <source>
        <dbReference type="ARBA" id="ARBA00023015"/>
    </source>
</evidence>
<dbReference type="OrthoDB" id="3211155at2"/>
<organism evidence="6 7">
    <name type="scientific">Micromonospora cremea</name>
    <dbReference type="NCBI Taxonomy" id="709881"/>
    <lineage>
        <taxon>Bacteria</taxon>
        <taxon>Bacillati</taxon>
        <taxon>Actinomycetota</taxon>
        <taxon>Actinomycetes</taxon>
        <taxon>Micromonosporales</taxon>
        <taxon>Micromonosporaceae</taxon>
        <taxon>Micromonospora</taxon>
    </lineage>
</organism>
<name>A0A1N5ZW95_9ACTN</name>
<keyword evidence="7" id="KW-1185">Reference proteome</keyword>
<keyword evidence="1" id="KW-0805">Transcription regulation</keyword>
<dbReference type="InterPro" id="IPR050109">
    <property type="entry name" value="HTH-type_TetR-like_transc_reg"/>
</dbReference>
<dbReference type="GO" id="GO:0000976">
    <property type="term" value="F:transcription cis-regulatory region binding"/>
    <property type="evidence" value="ECO:0007669"/>
    <property type="project" value="TreeGrafter"/>
</dbReference>
<dbReference type="GO" id="GO:0003700">
    <property type="term" value="F:DNA-binding transcription factor activity"/>
    <property type="evidence" value="ECO:0007669"/>
    <property type="project" value="TreeGrafter"/>
</dbReference>
<dbReference type="EMBL" id="FSQT01000002">
    <property type="protein sequence ID" value="SIN26063.1"/>
    <property type="molecule type" value="Genomic_DNA"/>
</dbReference>
<dbReference type="STRING" id="709881.SAMN04489832_4554"/>
<protein>
    <submittedName>
        <fullName evidence="6">DNA-binding transcriptional regulator, AcrR family</fullName>
    </submittedName>
</protein>
<reference evidence="7" key="1">
    <citation type="submission" date="2016-12" db="EMBL/GenBank/DDBJ databases">
        <authorList>
            <person name="Varghese N."/>
            <person name="Submissions S."/>
        </authorList>
    </citation>
    <scope>NUCLEOTIDE SEQUENCE [LARGE SCALE GENOMIC DNA]</scope>
    <source>
        <strain evidence="7">DSM 45599</strain>
    </source>
</reference>
<evidence type="ECO:0000256" key="3">
    <source>
        <dbReference type="ARBA" id="ARBA00023163"/>
    </source>
</evidence>
<sequence length="211" mass="23108">MTASPSPLREQKKRETRQAISDVATRLFMERGFETVTIAEIAAAAHVAKMTVTNYFPRKEDMALDLRDEFVGSLARTVAGRAVGESALAALRREFLAAVHRRDPVIGFAGLPFVRMIVESPTLTARLREFHDLRENALADQLADEVHAEPDDVVPRAVAAQLGAAHRVLFTETLRRTLDGDDLDDVAAALSDAGTRTFDLLEPGLGAYAIR</sequence>
<dbReference type="InterPro" id="IPR001647">
    <property type="entry name" value="HTH_TetR"/>
</dbReference>
<dbReference type="InterPro" id="IPR041347">
    <property type="entry name" value="MftR_C"/>
</dbReference>
<dbReference type="PRINTS" id="PR00455">
    <property type="entry name" value="HTHTETR"/>
</dbReference>
<dbReference type="InterPro" id="IPR009057">
    <property type="entry name" value="Homeodomain-like_sf"/>
</dbReference>
<dbReference type="AlphaFoldDB" id="A0A1N5ZW95"/>
<dbReference type="Pfam" id="PF00440">
    <property type="entry name" value="TetR_N"/>
    <property type="match status" value="1"/>
</dbReference>
<feature type="domain" description="HTH tetR-type" evidence="5">
    <location>
        <begin position="14"/>
        <end position="74"/>
    </location>
</feature>
<keyword evidence="3" id="KW-0804">Transcription</keyword>
<dbReference type="Proteomes" id="UP000185124">
    <property type="component" value="Unassembled WGS sequence"/>
</dbReference>
<gene>
    <name evidence="6" type="ORF">SAMN04489832_4554</name>
</gene>
<dbReference type="Gene3D" id="1.10.10.60">
    <property type="entry name" value="Homeodomain-like"/>
    <property type="match status" value="1"/>
</dbReference>
<keyword evidence="2 4" id="KW-0238">DNA-binding</keyword>
<accession>A0A1N5ZW95</accession>
<dbReference type="PROSITE" id="PS50977">
    <property type="entry name" value="HTH_TETR_2"/>
    <property type="match status" value="1"/>
</dbReference>
<dbReference type="Gene3D" id="1.10.357.10">
    <property type="entry name" value="Tetracycline Repressor, domain 2"/>
    <property type="match status" value="1"/>
</dbReference>
<dbReference type="RefSeq" id="WP_074315301.1">
    <property type="nucleotide sequence ID" value="NZ_FSQT01000002.1"/>
</dbReference>
<evidence type="ECO:0000313" key="6">
    <source>
        <dbReference type="EMBL" id="SIN26063.1"/>
    </source>
</evidence>
<dbReference type="Pfam" id="PF17754">
    <property type="entry name" value="TetR_C_14"/>
    <property type="match status" value="1"/>
</dbReference>
<evidence type="ECO:0000259" key="5">
    <source>
        <dbReference type="PROSITE" id="PS50977"/>
    </source>
</evidence>
<evidence type="ECO:0000256" key="2">
    <source>
        <dbReference type="ARBA" id="ARBA00023125"/>
    </source>
</evidence>
<feature type="DNA-binding region" description="H-T-H motif" evidence="4">
    <location>
        <begin position="37"/>
        <end position="56"/>
    </location>
</feature>
<dbReference type="PANTHER" id="PTHR30055:SF234">
    <property type="entry name" value="HTH-TYPE TRANSCRIPTIONAL REGULATOR BETI"/>
    <property type="match status" value="1"/>
</dbReference>
<evidence type="ECO:0000256" key="4">
    <source>
        <dbReference type="PROSITE-ProRule" id="PRU00335"/>
    </source>
</evidence>
<evidence type="ECO:0000313" key="7">
    <source>
        <dbReference type="Proteomes" id="UP000185124"/>
    </source>
</evidence>
<dbReference type="SUPFAM" id="SSF46689">
    <property type="entry name" value="Homeodomain-like"/>
    <property type="match status" value="1"/>
</dbReference>
<proteinExistence type="predicted"/>